<feature type="coiled-coil region" evidence="1">
    <location>
        <begin position="276"/>
        <end position="341"/>
    </location>
</feature>
<evidence type="ECO:0000313" key="4">
    <source>
        <dbReference type="Proteomes" id="UP001141806"/>
    </source>
</evidence>
<dbReference type="EMBL" id="JAMYWD010000012">
    <property type="protein sequence ID" value="KAJ4951806.1"/>
    <property type="molecule type" value="Genomic_DNA"/>
</dbReference>
<accession>A0A9Q0GRJ7</accession>
<name>A0A9Q0GRJ7_9MAGN</name>
<feature type="coiled-coil region" evidence="1">
    <location>
        <begin position="125"/>
        <end position="198"/>
    </location>
</feature>
<feature type="compositionally biased region" description="Polar residues" evidence="2">
    <location>
        <begin position="241"/>
        <end position="250"/>
    </location>
</feature>
<reference evidence="3" key="1">
    <citation type="journal article" date="2023" name="Plant J.">
        <title>The genome of the king protea, Protea cynaroides.</title>
        <authorList>
            <person name="Chang J."/>
            <person name="Duong T.A."/>
            <person name="Schoeman C."/>
            <person name="Ma X."/>
            <person name="Roodt D."/>
            <person name="Barker N."/>
            <person name="Li Z."/>
            <person name="Van de Peer Y."/>
            <person name="Mizrachi E."/>
        </authorList>
    </citation>
    <scope>NUCLEOTIDE SEQUENCE</scope>
    <source>
        <tissue evidence="3">Young leaves</tissue>
    </source>
</reference>
<dbReference type="AlphaFoldDB" id="A0A9Q0GRJ7"/>
<sequence>MSITIGSPIRVALAPTDINPDQSPANLAVVIFTTTTSDKRYIDSVVPSNKLPAMVVEGVELETHITIKETSGPDNSKFDRSKVLMTHSMVGVIDFLNERGKEYLNLLQKCKSQEKAFTDECLKLLRKYESVVADLNKERENTLAERRKVYMEIEKAIEEKEKLEKELSEVKLKSSTQLEELKEEKKNSEFKLKSLGLVASKKALFELRHFVLEKHPEFNFSGFIMDFNVLTPPKPDEDDNSSAPTNNVSNMEVDPSEIADEVIALEEEQSNIILTVAILISDLEVLRAENDELKSKTDPSSSNNSLKIQLLDAHNKCNTLNEKLQNLKSQLDLQVETTKDLLSEHEALAIENTELREALKEKTNIQTSCSKNRRWR</sequence>
<evidence type="ECO:0000256" key="2">
    <source>
        <dbReference type="SAM" id="MobiDB-lite"/>
    </source>
</evidence>
<gene>
    <name evidence="3" type="ORF">NE237_028638</name>
</gene>
<organism evidence="3 4">
    <name type="scientific">Protea cynaroides</name>
    <dbReference type="NCBI Taxonomy" id="273540"/>
    <lineage>
        <taxon>Eukaryota</taxon>
        <taxon>Viridiplantae</taxon>
        <taxon>Streptophyta</taxon>
        <taxon>Embryophyta</taxon>
        <taxon>Tracheophyta</taxon>
        <taxon>Spermatophyta</taxon>
        <taxon>Magnoliopsida</taxon>
        <taxon>Proteales</taxon>
        <taxon>Proteaceae</taxon>
        <taxon>Protea</taxon>
    </lineage>
</organism>
<feature type="region of interest" description="Disordered" evidence="2">
    <location>
        <begin position="234"/>
        <end position="254"/>
    </location>
</feature>
<evidence type="ECO:0000313" key="3">
    <source>
        <dbReference type="EMBL" id="KAJ4951806.1"/>
    </source>
</evidence>
<keyword evidence="1" id="KW-0175">Coiled coil</keyword>
<evidence type="ECO:0000256" key="1">
    <source>
        <dbReference type="SAM" id="Coils"/>
    </source>
</evidence>
<comment type="caution">
    <text evidence="3">The sequence shown here is derived from an EMBL/GenBank/DDBJ whole genome shotgun (WGS) entry which is preliminary data.</text>
</comment>
<proteinExistence type="predicted"/>
<keyword evidence="4" id="KW-1185">Reference proteome</keyword>
<dbReference type="Proteomes" id="UP001141806">
    <property type="component" value="Unassembled WGS sequence"/>
</dbReference>
<protein>
    <submittedName>
        <fullName evidence="3">Uncharacterized protein</fullName>
    </submittedName>
</protein>